<dbReference type="InterPro" id="IPR005561">
    <property type="entry name" value="ANTAR"/>
</dbReference>
<sequence length="195" mass="20811">MRHGYSGARAARLRHVEHEQCEGPATDTLRTGTALSTLPLNGAAARWPRYAPAALEAGVCAVHTVALPDVRSDHGAGAGVLVVHLDEETPLGPAATAALTALARACALGLAHRTALRRGAELRRALGSRVVIEQAKGVLAERRNGSVDDAFRTLRAYARSQQRPLHQVAREVVEAQLLDPPFQRSAAPPPARRNR</sequence>
<organism evidence="2 3">
    <name type="scientific">Streptomyces smyrnaeus</name>
    <dbReference type="NCBI Taxonomy" id="1387713"/>
    <lineage>
        <taxon>Bacteria</taxon>
        <taxon>Bacillati</taxon>
        <taxon>Actinomycetota</taxon>
        <taxon>Actinomycetes</taxon>
        <taxon>Kitasatosporales</taxon>
        <taxon>Streptomycetaceae</taxon>
        <taxon>Streptomyces</taxon>
    </lineage>
</organism>
<evidence type="ECO:0000313" key="2">
    <source>
        <dbReference type="EMBL" id="MBO8199037.1"/>
    </source>
</evidence>
<dbReference type="SUPFAM" id="SSF52172">
    <property type="entry name" value="CheY-like"/>
    <property type="match status" value="1"/>
</dbReference>
<feature type="domain" description="ANTAR" evidence="1">
    <location>
        <begin position="112"/>
        <end position="173"/>
    </location>
</feature>
<name>A0ABS3XUH1_9ACTN</name>
<dbReference type="PROSITE" id="PS50921">
    <property type="entry name" value="ANTAR"/>
    <property type="match status" value="1"/>
</dbReference>
<accession>A0ABS3XUH1</accession>
<dbReference type="EMBL" id="JAFFZM010000006">
    <property type="protein sequence ID" value="MBO8199037.1"/>
    <property type="molecule type" value="Genomic_DNA"/>
</dbReference>
<dbReference type="InterPro" id="IPR011006">
    <property type="entry name" value="CheY-like_superfamily"/>
</dbReference>
<dbReference type="Gene3D" id="1.10.10.10">
    <property type="entry name" value="Winged helix-like DNA-binding domain superfamily/Winged helix DNA-binding domain"/>
    <property type="match status" value="1"/>
</dbReference>
<proteinExistence type="predicted"/>
<dbReference type="Pfam" id="PF03861">
    <property type="entry name" value="ANTAR"/>
    <property type="match status" value="1"/>
</dbReference>
<evidence type="ECO:0000259" key="1">
    <source>
        <dbReference type="PROSITE" id="PS50921"/>
    </source>
</evidence>
<evidence type="ECO:0000313" key="3">
    <source>
        <dbReference type="Proteomes" id="UP000721954"/>
    </source>
</evidence>
<protein>
    <submittedName>
        <fullName evidence="2">ANTAR domain-containing protein</fullName>
    </submittedName>
</protein>
<dbReference type="SMART" id="SM01012">
    <property type="entry name" value="ANTAR"/>
    <property type="match status" value="1"/>
</dbReference>
<dbReference type="Proteomes" id="UP000721954">
    <property type="component" value="Unassembled WGS sequence"/>
</dbReference>
<reference evidence="2 3" key="1">
    <citation type="submission" date="2021-02" db="EMBL/GenBank/DDBJ databases">
        <title>Streptomyces spirodelae sp. nov., isolated from duckweed.</title>
        <authorList>
            <person name="Saimee Y."/>
            <person name="Duangmal K."/>
        </authorList>
    </citation>
    <scope>NUCLEOTIDE SEQUENCE [LARGE SCALE GENOMIC DNA]</scope>
    <source>
        <strain evidence="2 3">DSM 42105</strain>
    </source>
</reference>
<keyword evidence="3" id="KW-1185">Reference proteome</keyword>
<gene>
    <name evidence="2" type="ORF">JW613_12060</name>
</gene>
<comment type="caution">
    <text evidence="2">The sequence shown here is derived from an EMBL/GenBank/DDBJ whole genome shotgun (WGS) entry which is preliminary data.</text>
</comment>
<dbReference type="InterPro" id="IPR036388">
    <property type="entry name" value="WH-like_DNA-bd_sf"/>
</dbReference>